<keyword evidence="7" id="KW-1185">Reference proteome</keyword>
<evidence type="ECO:0000256" key="1">
    <source>
        <dbReference type="ARBA" id="ARBA00005582"/>
    </source>
</evidence>
<name>A0ABW2RX25_9NOCA</name>
<evidence type="ECO:0000256" key="2">
    <source>
        <dbReference type="ARBA" id="ARBA00022801"/>
    </source>
</evidence>
<dbReference type="InterPro" id="IPR000086">
    <property type="entry name" value="NUDIX_hydrolase_dom"/>
</dbReference>
<dbReference type="Pfam" id="PF00293">
    <property type="entry name" value="NUDIX"/>
    <property type="match status" value="1"/>
</dbReference>
<dbReference type="EC" id="3.6.-.-" evidence="6"/>
<dbReference type="CDD" id="cd03673">
    <property type="entry name" value="NUDIX_Ap6A_hydrolase"/>
    <property type="match status" value="1"/>
</dbReference>
<dbReference type="Proteomes" id="UP001596484">
    <property type="component" value="Unassembled WGS sequence"/>
</dbReference>
<dbReference type="Gene3D" id="3.90.79.10">
    <property type="entry name" value="Nucleoside Triphosphate Pyrophosphohydrolase"/>
    <property type="match status" value="1"/>
</dbReference>
<feature type="region of interest" description="Disordered" evidence="4">
    <location>
        <begin position="1"/>
        <end position="57"/>
    </location>
</feature>
<dbReference type="EMBL" id="JBHTCS010000012">
    <property type="protein sequence ID" value="MFC7448422.1"/>
    <property type="molecule type" value="Genomic_DNA"/>
</dbReference>
<proteinExistence type="inferred from homology"/>
<evidence type="ECO:0000259" key="5">
    <source>
        <dbReference type="PROSITE" id="PS51462"/>
    </source>
</evidence>
<evidence type="ECO:0000313" key="7">
    <source>
        <dbReference type="Proteomes" id="UP001596484"/>
    </source>
</evidence>
<feature type="domain" description="Nudix hydrolase" evidence="5">
    <location>
        <begin position="44"/>
        <end position="180"/>
    </location>
</feature>
<dbReference type="PROSITE" id="PS51462">
    <property type="entry name" value="NUDIX"/>
    <property type="match status" value="1"/>
</dbReference>
<dbReference type="PROSITE" id="PS00893">
    <property type="entry name" value="NUDIX_BOX"/>
    <property type="match status" value="1"/>
</dbReference>
<protein>
    <submittedName>
        <fullName evidence="6">NUDIX hydrolase</fullName>
        <ecNumber evidence="6">3.6.-.-</ecNumber>
    </submittedName>
</protein>
<feature type="compositionally biased region" description="Basic residues" evidence="4">
    <location>
        <begin position="22"/>
        <end position="31"/>
    </location>
</feature>
<dbReference type="PANTHER" id="PTHR43736">
    <property type="entry name" value="ADP-RIBOSE PYROPHOSPHATASE"/>
    <property type="match status" value="1"/>
</dbReference>
<evidence type="ECO:0000256" key="4">
    <source>
        <dbReference type="SAM" id="MobiDB-lite"/>
    </source>
</evidence>
<organism evidence="6 7">
    <name type="scientific">Rhodococcus daqingensis</name>
    <dbReference type="NCBI Taxonomy" id="2479363"/>
    <lineage>
        <taxon>Bacteria</taxon>
        <taxon>Bacillati</taxon>
        <taxon>Actinomycetota</taxon>
        <taxon>Actinomycetes</taxon>
        <taxon>Mycobacteriales</taxon>
        <taxon>Nocardiaceae</taxon>
        <taxon>Rhodococcus</taxon>
    </lineage>
</organism>
<comment type="similarity">
    <text evidence="1 3">Belongs to the Nudix hydrolase family.</text>
</comment>
<dbReference type="SUPFAM" id="SSF55811">
    <property type="entry name" value="Nudix"/>
    <property type="match status" value="1"/>
</dbReference>
<dbReference type="InterPro" id="IPR015797">
    <property type="entry name" value="NUDIX_hydrolase-like_dom_sf"/>
</dbReference>
<dbReference type="GO" id="GO:0016787">
    <property type="term" value="F:hydrolase activity"/>
    <property type="evidence" value="ECO:0007669"/>
    <property type="project" value="UniProtKB-KW"/>
</dbReference>
<sequence length="198" mass="22017">MRGRSRGPTSIDWVSAAERANRSRRNPRRRSGHGDRSNTRMRTVRETSAGGLVVDGLDGPRDEQCAALIGRTDRRGRLLWSLPKGHIEQGETAEQTAMREVAEETGIQGTVLAELGSIDYWFVTEGRRVHKTVHHYLLRFQGGELSDADVEVTEVAWVPLAELESRLAYADERRLAGVAGELIEQMASAPREATRENG</sequence>
<dbReference type="PRINTS" id="PR00502">
    <property type="entry name" value="NUDIXFAMILY"/>
</dbReference>
<evidence type="ECO:0000256" key="3">
    <source>
        <dbReference type="RuleBase" id="RU003476"/>
    </source>
</evidence>
<evidence type="ECO:0000313" key="6">
    <source>
        <dbReference type="EMBL" id="MFC7448422.1"/>
    </source>
</evidence>
<dbReference type="PANTHER" id="PTHR43736:SF1">
    <property type="entry name" value="DIHYDRONEOPTERIN TRIPHOSPHATE DIPHOSPHATASE"/>
    <property type="match status" value="1"/>
</dbReference>
<comment type="caution">
    <text evidence="6">The sequence shown here is derived from an EMBL/GenBank/DDBJ whole genome shotgun (WGS) entry which is preliminary data.</text>
</comment>
<reference evidence="7" key="1">
    <citation type="journal article" date="2019" name="Int. J. Syst. Evol. Microbiol.">
        <title>The Global Catalogue of Microorganisms (GCM) 10K type strain sequencing project: providing services to taxonomists for standard genome sequencing and annotation.</title>
        <authorList>
            <consortium name="The Broad Institute Genomics Platform"/>
            <consortium name="The Broad Institute Genome Sequencing Center for Infectious Disease"/>
            <person name="Wu L."/>
            <person name="Ma J."/>
        </authorList>
    </citation>
    <scope>NUCLEOTIDE SEQUENCE [LARGE SCALE GENOMIC DNA]</scope>
    <source>
        <strain evidence="7">ICMP 19430</strain>
    </source>
</reference>
<gene>
    <name evidence="6" type="ORF">ACFQS9_11040</name>
</gene>
<accession>A0ABW2RX25</accession>
<dbReference type="InterPro" id="IPR020084">
    <property type="entry name" value="NUDIX_hydrolase_CS"/>
</dbReference>
<dbReference type="InterPro" id="IPR020476">
    <property type="entry name" value="Nudix_hydrolase"/>
</dbReference>
<keyword evidence="2 3" id="KW-0378">Hydrolase</keyword>